<reference evidence="1 2" key="1">
    <citation type="submission" date="2015-09" db="EMBL/GenBank/DDBJ databases">
        <title>Complete genome sequence of Defluviimonas alba cai42t isolated from an oilfield in Xinjiang.</title>
        <authorList>
            <person name="Geng S."/>
            <person name="Pan X."/>
            <person name="Wu X."/>
        </authorList>
    </citation>
    <scope>NUCLEOTIDE SEQUENCE [LARGE SCALE GENOMIC DNA]</scope>
    <source>
        <strain evidence="2">cai42</strain>
    </source>
</reference>
<organism evidence="1 2">
    <name type="scientific">Frigidibacter mobilis</name>
    <dbReference type="NCBI Taxonomy" id="1335048"/>
    <lineage>
        <taxon>Bacteria</taxon>
        <taxon>Pseudomonadati</taxon>
        <taxon>Pseudomonadota</taxon>
        <taxon>Alphaproteobacteria</taxon>
        <taxon>Rhodobacterales</taxon>
        <taxon>Paracoccaceae</taxon>
        <taxon>Frigidibacter</taxon>
    </lineage>
</organism>
<dbReference type="InterPro" id="IPR027417">
    <property type="entry name" value="P-loop_NTPase"/>
</dbReference>
<protein>
    <recommendedName>
        <fullName evidence="3">Gamma-glutamyl kinase</fullName>
    </recommendedName>
</protein>
<dbReference type="Proteomes" id="UP000076128">
    <property type="component" value="Chromosome"/>
</dbReference>
<dbReference type="EMBL" id="CP012661">
    <property type="protein sequence ID" value="AMY70767.1"/>
    <property type="molecule type" value="Genomic_DNA"/>
</dbReference>
<evidence type="ECO:0000313" key="1">
    <source>
        <dbReference type="EMBL" id="AMY70767.1"/>
    </source>
</evidence>
<gene>
    <name evidence="1" type="ORF">AKL17_3543</name>
</gene>
<dbReference type="PATRIC" id="fig|1335048.3.peg.3674"/>
<sequence>MQSPSPYSGATLGGPGPLMLISYAQSLVLFATPKTGSTALEYALAPSCDLRLTGAPARRHTTMQTYEARMEARVRALCPDEPELVALVREPLDWLGSWYRYRARPGMKVPRNSTRGMSFDEFIGGYLSDAPPPPCRLGTQADFLARGDGSCGVTMLFPYERFNEAAAYLRRRLETAAVPDAVNVSPPAELTLSPEMEARLRAERAADFALYQKAVAGWDALAARIDA</sequence>
<proteinExistence type="predicted"/>
<dbReference type="SUPFAM" id="SSF52540">
    <property type="entry name" value="P-loop containing nucleoside triphosphate hydrolases"/>
    <property type="match status" value="1"/>
</dbReference>
<accession>A0A159Z630</accession>
<dbReference type="KEGG" id="daa:AKL17_3543"/>
<dbReference type="AlphaFoldDB" id="A0A159Z630"/>
<evidence type="ECO:0000313" key="2">
    <source>
        <dbReference type="Proteomes" id="UP000076128"/>
    </source>
</evidence>
<keyword evidence="2" id="KW-1185">Reference proteome</keyword>
<dbReference type="STRING" id="1335048.AKL17_3543"/>
<evidence type="ECO:0008006" key="3">
    <source>
        <dbReference type="Google" id="ProtNLM"/>
    </source>
</evidence>
<name>A0A159Z630_9RHOB</name>